<dbReference type="InterPro" id="IPR044437">
    <property type="entry name" value="SETD2/Set2_SET"/>
</dbReference>
<dbReference type="CDD" id="cd19172">
    <property type="entry name" value="SET_SETD2"/>
    <property type="match status" value="1"/>
</dbReference>
<dbReference type="Pfam" id="PF17907">
    <property type="entry name" value="AWS"/>
    <property type="match status" value="1"/>
</dbReference>
<evidence type="ECO:0000256" key="4">
    <source>
        <dbReference type="ARBA" id="ARBA00022603"/>
    </source>
</evidence>
<dbReference type="SUPFAM" id="SSF82199">
    <property type="entry name" value="SET domain"/>
    <property type="match status" value="1"/>
</dbReference>
<dbReference type="PROSITE" id="PS51215">
    <property type="entry name" value="AWS"/>
    <property type="match status" value="1"/>
</dbReference>
<dbReference type="KEGG" id="csl:COCSUDRAFT_14569"/>
<evidence type="ECO:0000313" key="11">
    <source>
        <dbReference type="EMBL" id="EIE24038.1"/>
    </source>
</evidence>
<dbReference type="InterPro" id="IPR006560">
    <property type="entry name" value="AWS_dom"/>
</dbReference>
<evidence type="ECO:0000256" key="6">
    <source>
        <dbReference type="ARBA" id="ARBA00022691"/>
    </source>
</evidence>
<evidence type="ECO:0000256" key="3">
    <source>
        <dbReference type="ARBA" id="ARBA00022454"/>
    </source>
</evidence>
<feature type="non-terminal residue" evidence="11">
    <location>
        <position position="1"/>
    </location>
</feature>
<evidence type="ECO:0000259" key="9">
    <source>
        <dbReference type="PROSITE" id="PS50868"/>
    </source>
</evidence>
<dbReference type="Pfam" id="PF00856">
    <property type="entry name" value="SET"/>
    <property type="match status" value="1"/>
</dbReference>
<dbReference type="GO" id="GO:0005694">
    <property type="term" value="C:chromosome"/>
    <property type="evidence" value="ECO:0007669"/>
    <property type="project" value="UniProtKB-SubCell"/>
</dbReference>
<dbReference type="AlphaFoldDB" id="I0Z069"/>
<dbReference type="OrthoDB" id="2422440at2759"/>
<dbReference type="EMBL" id="AGSI01000006">
    <property type="protein sequence ID" value="EIE24038.1"/>
    <property type="molecule type" value="Genomic_DNA"/>
</dbReference>
<evidence type="ECO:0000313" key="12">
    <source>
        <dbReference type="Proteomes" id="UP000007264"/>
    </source>
</evidence>
<dbReference type="GO" id="GO:0046975">
    <property type="term" value="F:histone H3K36 methyltransferase activity"/>
    <property type="evidence" value="ECO:0007669"/>
    <property type="project" value="InterPro"/>
</dbReference>
<feature type="domain" description="Post-SET" evidence="9">
    <location>
        <begin position="206"/>
        <end position="222"/>
    </location>
</feature>
<evidence type="ECO:0000259" key="10">
    <source>
        <dbReference type="PROSITE" id="PS51215"/>
    </source>
</evidence>
<evidence type="ECO:0000256" key="1">
    <source>
        <dbReference type="ARBA" id="ARBA00004123"/>
    </source>
</evidence>
<name>I0Z069_COCSC</name>
<dbReference type="GeneID" id="17042036"/>
<organism evidence="11 12">
    <name type="scientific">Coccomyxa subellipsoidea (strain C-169)</name>
    <name type="common">Green microalga</name>
    <dbReference type="NCBI Taxonomy" id="574566"/>
    <lineage>
        <taxon>Eukaryota</taxon>
        <taxon>Viridiplantae</taxon>
        <taxon>Chlorophyta</taxon>
        <taxon>core chlorophytes</taxon>
        <taxon>Trebouxiophyceae</taxon>
        <taxon>Trebouxiophyceae incertae sedis</taxon>
        <taxon>Coccomyxaceae</taxon>
        <taxon>Coccomyxa</taxon>
        <taxon>Coccomyxa subellipsoidea</taxon>
    </lineage>
</organism>
<dbReference type="SMART" id="SM00317">
    <property type="entry name" value="SET"/>
    <property type="match status" value="1"/>
</dbReference>
<gene>
    <name evidence="11" type="ORF">COCSUDRAFT_14569</name>
</gene>
<reference evidence="11 12" key="1">
    <citation type="journal article" date="2012" name="Genome Biol.">
        <title>The genome of the polar eukaryotic microalga coccomyxa subellipsoidea reveals traits of cold adaptation.</title>
        <authorList>
            <person name="Blanc G."/>
            <person name="Agarkova I."/>
            <person name="Grimwood J."/>
            <person name="Kuo A."/>
            <person name="Brueggeman A."/>
            <person name="Dunigan D."/>
            <person name="Gurnon J."/>
            <person name="Ladunga I."/>
            <person name="Lindquist E."/>
            <person name="Lucas S."/>
            <person name="Pangilinan J."/>
            <person name="Proschold T."/>
            <person name="Salamov A."/>
            <person name="Schmutz J."/>
            <person name="Weeks D."/>
            <person name="Yamada T."/>
            <person name="Claverie J.M."/>
            <person name="Grigoriev I."/>
            <person name="Van Etten J."/>
            <person name="Lomsadze A."/>
            <person name="Borodovsky M."/>
        </authorList>
    </citation>
    <scope>NUCLEOTIDE SEQUENCE [LARGE SCALE GENOMIC DNA]</scope>
    <source>
        <strain evidence="11 12">C-169</strain>
    </source>
</reference>
<dbReference type="RefSeq" id="XP_005648582.1">
    <property type="nucleotide sequence ID" value="XM_005648525.1"/>
</dbReference>
<keyword evidence="12" id="KW-1185">Reference proteome</keyword>
<keyword evidence="4" id="KW-0489">Methyltransferase</keyword>
<feature type="domain" description="SET" evidence="8">
    <location>
        <begin position="82"/>
        <end position="199"/>
    </location>
</feature>
<dbReference type="GO" id="GO:0005634">
    <property type="term" value="C:nucleus"/>
    <property type="evidence" value="ECO:0007669"/>
    <property type="project" value="UniProtKB-SubCell"/>
</dbReference>
<dbReference type="GO" id="GO:0032259">
    <property type="term" value="P:methylation"/>
    <property type="evidence" value="ECO:0007669"/>
    <property type="project" value="UniProtKB-KW"/>
</dbReference>
<dbReference type="PANTHER" id="PTHR22884">
    <property type="entry name" value="SET DOMAIN PROTEINS"/>
    <property type="match status" value="1"/>
</dbReference>
<keyword evidence="6" id="KW-0949">S-adenosyl-L-methionine</keyword>
<dbReference type="InterPro" id="IPR050777">
    <property type="entry name" value="SET2_Histone-Lys_MeTrsfase"/>
</dbReference>
<keyword evidence="3" id="KW-0158">Chromosome</keyword>
<dbReference type="eggNOG" id="KOG4442">
    <property type="taxonomic scope" value="Eukaryota"/>
</dbReference>
<dbReference type="SMART" id="SM00570">
    <property type="entry name" value="AWS"/>
    <property type="match status" value="1"/>
</dbReference>
<feature type="domain" description="AWS" evidence="10">
    <location>
        <begin position="30"/>
        <end position="80"/>
    </location>
</feature>
<evidence type="ECO:0000259" key="8">
    <source>
        <dbReference type="PROSITE" id="PS50280"/>
    </source>
</evidence>
<comment type="subcellular location">
    <subcellularLocation>
        <location evidence="2">Chromosome</location>
    </subcellularLocation>
    <subcellularLocation>
        <location evidence="1">Nucleus</location>
    </subcellularLocation>
</comment>
<proteinExistence type="predicted"/>
<evidence type="ECO:0000256" key="5">
    <source>
        <dbReference type="ARBA" id="ARBA00022679"/>
    </source>
</evidence>
<dbReference type="InterPro" id="IPR001214">
    <property type="entry name" value="SET_dom"/>
</dbReference>
<evidence type="ECO:0000256" key="7">
    <source>
        <dbReference type="ARBA" id="ARBA00023242"/>
    </source>
</evidence>
<keyword evidence="5" id="KW-0808">Transferase</keyword>
<dbReference type="Proteomes" id="UP000007264">
    <property type="component" value="Unassembled WGS sequence"/>
</dbReference>
<dbReference type="Gene3D" id="2.170.270.10">
    <property type="entry name" value="SET domain"/>
    <property type="match status" value="1"/>
</dbReference>
<dbReference type="InterPro" id="IPR046341">
    <property type="entry name" value="SET_dom_sf"/>
</dbReference>
<comment type="caution">
    <text evidence="11">The sequence shown here is derived from an EMBL/GenBank/DDBJ whole genome shotgun (WGS) entry which is preliminary data.</text>
</comment>
<protein>
    <submittedName>
        <fullName evidence="11">SET domain-containing protein</fullName>
    </submittedName>
</protein>
<dbReference type="InterPro" id="IPR003616">
    <property type="entry name" value="Post-SET_dom"/>
</dbReference>
<dbReference type="STRING" id="574566.I0Z069"/>
<dbReference type="PROSITE" id="PS50868">
    <property type="entry name" value="POST_SET"/>
    <property type="match status" value="1"/>
</dbReference>
<sequence length="295" mass="33183">ARRARRRPQVWQLIRENIYTHRAPKVQDEDDVMLCHCRLPNDGGPGCGPDCLNRMLNMECVPGYCPCGERCSNQQFSKRQYAKLEKRRAGAKGFGLFATQDLVAGQFIVEYIGEVLEEEEYLRRKDYYQESGQRHYYFMNIGNGEVIDAARKGALGRFINHSCNPNCETQKWVVRGELAIGLYALKDIPAGVELTFDYNFERYGDKPMRCLCEAKVCRGFIGGTGEAVAQEQDLEDPADASEDPEPIMVLENEAAEPALVAILESEVGLASEFWDASVWQRCVPSAVPSLCYCGP</sequence>
<dbReference type="PROSITE" id="PS50280">
    <property type="entry name" value="SET"/>
    <property type="match status" value="1"/>
</dbReference>
<accession>I0Z069</accession>
<evidence type="ECO:0000256" key="2">
    <source>
        <dbReference type="ARBA" id="ARBA00004286"/>
    </source>
</evidence>
<keyword evidence="7" id="KW-0539">Nucleus</keyword>